<name>A0A9W9U951_PENBR</name>
<feature type="compositionally biased region" description="Low complexity" evidence="1">
    <location>
        <begin position="1"/>
        <end position="20"/>
    </location>
</feature>
<gene>
    <name evidence="2" type="ORF">N7452_008457</name>
</gene>
<sequence length="158" mass="17409">MMDYITRSSSATPLSPTAPRNNPTVPESVLHEGASLSESSTAQDSELYLKYCNSQPLLLFPCRSSLASLGTREHEVLLAMEAMGARFRGQGVQDREIQTEIKRKTERACQMVMMRLASGTVELSTIQTLCILSMLEFTGEMIAGQVFLLSADNWPSSK</sequence>
<dbReference type="Proteomes" id="UP001147695">
    <property type="component" value="Unassembled WGS sequence"/>
</dbReference>
<evidence type="ECO:0000313" key="3">
    <source>
        <dbReference type="Proteomes" id="UP001147695"/>
    </source>
</evidence>
<dbReference type="AlphaFoldDB" id="A0A9W9U951"/>
<evidence type="ECO:0000256" key="1">
    <source>
        <dbReference type="SAM" id="MobiDB-lite"/>
    </source>
</evidence>
<accession>A0A9W9U951</accession>
<reference evidence="2" key="1">
    <citation type="submission" date="2022-12" db="EMBL/GenBank/DDBJ databases">
        <authorList>
            <person name="Petersen C."/>
        </authorList>
    </citation>
    <scope>NUCLEOTIDE SEQUENCE</scope>
    <source>
        <strain evidence="2">IBT 35673</strain>
    </source>
</reference>
<dbReference type="EMBL" id="JAPZBQ010000005">
    <property type="protein sequence ID" value="KAJ5328067.1"/>
    <property type="molecule type" value="Genomic_DNA"/>
</dbReference>
<evidence type="ECO:0000313" key="2">
    <source>
        <dbReference type="EMBL" id="KAJ5328067.1"/>
    </source>
</evidence>
<comment type="caution">
    <text evidence="2">The sequence shown here is derived from an EMBL/GenBank/DDBJ whole genome shotgun (WGS) entry which is preliminary data.</text>
</comment>
<proteinExistence type="predicted"/>
<organism evidence="2 3">
    <name type="scientific">Penicillium brevicompactum</name>
    <dbReference type="NCBI Taxonomy" id="5074"/>
    <lineage>
        <taxon>Eukaryota</taxon>
        <taxon>Fungi</taxon>
        <taxon>Dikarya</taxon>
        <taxon>Ascomycota</taxon>
        <taxon>Pezizomycotina</taxon>
        <taxon>Eurotiomycetes</taxon>
        <taxon>Eurotiomycetidae</taxon>
        <taxon>Eurotiales</taxon>
        <taxon>Aspergillaceae</taxon>
        <taxon>Penicillium</taxon>
    </lineage>
</organism>
<reference evidence="2" key="2">
    <citation type="journal article" date="2023" name="IMA Fungus">
        <title>Comparative genomic study of the Penicillium genus elucidates a diverse pangenome and 15 lateral gene transfer events.</title>
        <authorList>
            <person name="Petersen C."/>
            <person name="Sorensen T."/>
            <person name="Nielsen M.R."/>
            <person name="Sondergaard T.E."/>
            <person name="Sorensen J.L."/>
            <person name="Fitzpatrick D.A."/>
            <person name="Frisvad J.C."/>
            <person name="Nielsen K.L."/>
        </authorList>
    </citation>
    <scope>NUCLEOTIDE SEQUENCE</scope>
    <source>
        <strain evidence="2">IBT 35673</strain>
    </source>
</reference>
<protein>
    <submittedName>
        <fullName evidence="2">Uncharacterized protein</fullName>
    </submittedName>
</protein>
<feature type="region of interest" description="Disordered" evidence="1">
    <location>
        <begin position="1"/>
        <end position="36"/>
    </location>
</feature>